<dbReference type="Gene3D" id="3.40.50.300">
    <property type="entry name" value="P-loop containing nucleotide triphosphate hydrolases"/>
    <property type="match status" value="2"/>
</dbReference>
<dbReference type="Pfam" id="PF00271">
    <property type="entry name" value="Helicase_C"/>
    <property type="match status" value="1"/>
</dbReference>
<evidence type="ECO:0000256" key="7">
    <source>
        <dbReference type="RuleBase" id="RU000492"/>
    </source>
</evidence>
<dbReference type="PROSITE" id="PS51194">
    <property type="entry name" value="HELICASE_CTER"/>
    <property type="match status" value="1"/>
</dbReference>
<dbReference type="EMBL" id="QDKL01000001">
    <property type="protein sequence ID" value="RZF22248.1"/>
    <property type="molecule type" value="Genomic_DNA"/>
</dbReference>
<dbReference type="InterPro" id="IPR014014">
    <property type="entry name" value="RNA_helicase_DEAD_Q_motif"/>
</dbReference>
<reference evidence="12" key="1">
    <citation type="journal article" date="2019" name="Int. J. Syst. Evol. Microbiol.">
        <title>Halobacteriovorax valvorus sp. nov., a novel prokaryotic predator isolated from coastal seawater of China.</title>
        <authorList>
            <person name="Chen M.-X."/>
        </authorList>
    </citation>
    <scope>NUCLEOTIDE SEQUENCE [LARGE SCALE GENOMIC DNA]</scope>
    <source>
        <strain evidence="12">BL9</strain>
    </source>
</reference>
<keyword evidence="2 7" id="KW-0378">Hydrolase</keyword>
<evidence type="ECO:0000256" key="2">
    <source>
        <dbReference type="ARBA" id="ARBA00022801"/>
    </source>
</evidence>
<keyword evidence="4 7" id="KW-0067">ATP-binding</keyword>
<dbReference type="InterPro" id="IPR044742">
    <property type="entry name" value="DEAD/DEAH_RhlB"/>
</dbReference>
<feature type="domain" description="Helicase ATP-binding" evidence="8">
    <location>
        <begin position="33"/>
        <end position="208"/>
    </location>
</feature>
<dbReference type="SMART" id="SM00490">
    <property type="entry name" value="HELICc"/>
    <property type="match status" value="1"/>
</dbReference>
<evidence type="ECO:0000256" key="4">
    <source>
        <dbReference type="ARBA" id="ARBA00022840"/>
    </source>
</evidence>
<evidence type="ECO:0000259" key="10">
    <source>
        <dbReference type="PROSITE" id="PS51195"/>
    </source>
</evidence>
<feature type="domain" description="Helicase C-terminal" evidence="9">
    <location>
        <begin position="219"/>
        <end position="375"/>
    </location>
</feature>
<protein>
    <submittedName>
        <fullName evidence="11">DEAD/DEAH box helicase</fullName>
    </submittedName>
</protein>
<dbReference type="SMART" id="SM00487">
    <property type="entry name" value="DEXDc"/>
    <property type="match status" value="1"/>
</dbReference>
<keyword evidence="12" id="KW-1185">Reference proteome</keyword>
<dbReference type="PANTHER" id="PTHR47959">
    <property type="entry name" value="ATP-DEPENDENT RNA HELICASE RHLE-RELATED"/>
    <property type="match status" value="1"/>
</dbReference>
<evidence type="ECO:0000259" key="9">
    <source>
        <dbReference type="PROSITE" id="PS51194"/>
    </source>
</evidence>
<comment type="caution">
    <text evidence="11">The sequence shown here is derived from an EMBL/GenBank/DDBJ whole genome shotgun (WGS) entry which is preliminary data.</text>
</comment>
<dbReference type="SUPFAM" id="SSF52540">
    <property type="entry name" value="P-loop containing nucleoside triphosphate hydrolases"/>
    <property type="match status" value="1"/>
</dbReference>
<dbReference type="InterPro" id="IPR014001">
    <property type="entry name" value="Helicase_ATP-bd"/>
</dbReference>
<dbReference type="Proteomes" id="UP000443582">
    <property type="component" value="Unassembled WGS sequence"/>
</dbReference>
<organism evidence="11 12">
    <name type="scientific">Halobacteriovorax vibrionivorans</name>
    <dbReference type="NCBI Taxonomy" id="2152716"/>
    <lineage>
        <taxon>Bacteria</taxon>
        <taxon>Pseudomonadati</taxon>
        <taxon>Bdellovibrionota</taxon>
        <taxon>Bacteriovoracia</taxon>
        <taxon>Bacteriovoracales</taxon>
        <taxon>Halobacteriovoraceae</taxon>
        <taxon>Halobacteriovorax</taxon>
    </lineage>
</organism>
<evidence type="ECO:0000313" key="11">
    <source>
        <dbReference type="EMBL" id="RZF22248.1"/>
    </source>
</evidence>
<dbReference type="CDD" id="cd18787">
    <property type="entry name" value="SF2_C_DEAD"/>
    <property type="match status" value="1"/>
</dbReference>
<evidence type="ECO:0000256" key="6">
    <source>
        <dbReference type="PROSITE-ProRule" id="PRU00552"/>
    </source>
</evidence>
<evidence type="ECO:0000256" key="1">
    <source>
        <dbReference type="ARBA" id="ARBA00022741"/>
    </source>
</evidence>
<evidence type="ECO:0000256" key="5">
    <source>
        <dbReference type="ARBA" id="ARBA00038437"/>
    </source>
</evidence>
<keyword evidence="3 7" id="KW-0347">Helicase</keyword>
<name>A0ABY0IJH2_9BACT</name>
<dbReference type="InterPro" id="IPR000629">
    <property type="entry name" value="RNA-helicase_DEAD-box_CS"/>
</dbReference>
<dbReference type="PANTHER" id="PTHR47959:SF13">
    <property type="entry name" value="ATP-DEPENDENT RNA HELICASE RHLE"/>
    <property type="match status" value="1"/>
</dbReference>
<dbReference type="RefSeq" id="WP_114705192.1">
    <property type="nucleotide sequence ID" value="NZ_QDKL01000001.1"/>
</dbReference>
<dbReference type="PROSITE" id="PS51192">
    <property type="entry name" value="HELICASE_ATP_BIND_1"/>
    <property type="match status" value="1"/>
</dbReference>
<evidence type="ECO:0000259" key="8">
    <source>
        <dbReference type="PROSITE" id="PS51192"/>
    </source>
</evidence>
<accession>A0ABY0IJH2</accession>
<keyword evidence="1 7" id="KW-0547">Nucleotide-binding</keyword>
<dbReference type="CDD" id="cd00268">
    <property type="entry name" value="DEADc"/>
    <property type="match status" value="1"/>
</dbReference>
<evidence type="ECO:0000313" key="12">
    <source>
        <dbReference type="Proteomes" id="UP000443582"/>
    </source>
</evidence>
<dbReference type="GO" id="GO:0004386">
    <property type="term" value="F:helicase activity"/>
    <property type="evidence" value="ECO:0007669"/>
    <property type="project" value="UniProtKB-KW"/>
</dbReference>
<feature type="short sequence motif" description="Q motif" evidence="6">
    <location>
        <begin position="2"/>
        <end position="30"/>
    </location>
</feature>
<proteinExistence type="inferred from homology"/>
<gene>
    <name evidence="11" type="ORF">DAY19_00330</name>
</gene>
<feature type="domain" description="DEAD-box RNA helicase Q" evidence="10">
    <location>
        <begin position="2"/>
        <end position="30"/>
    </location>
</feature>
<dbReference type="InterPro" id="IPR001650">
    <property type="entry name" value="Helicase_C-like"/>
</dbReference>
<dbReference type="InterPro" id="IPR011545">
    <property type="entry name" value="DEAD/DEAH_box_helicase_dom"/>
</dbReference>
<dbReference type="PROSITE" id="PS51195">
    <property type="entry name" value="Q_MOTIF"/>
    <property type="match status" value="1"/>
</dbReference>
<dbReference type="InterPro" id="IPR050079">
    <property type="entry name" value="DEAD_box_RNA_helicase"/>
</dbReference>
<sequence>MAEFKDLGLSPHILSALEKKGYTQPTEIQEQAITPVLQGRDLIAISQTGSGKTAAFSVPLLHLIKESKRKLNPFHVRALIIVPTRELAMQVEESFKQYGKGLALSTMAIYGGHSRKQQVQKLAKGIQILVATPGRLVDLLEDDYVILDDLKYFVLDEADRMLDMGFKNDLDKVMDKLPSERQSLLFSATMPKPVEEIARRTLVNPHRIEIAPVHARHEGIRQMAYLVEEEMKADFLLKFLKDRHIKSIIVFVKTKSQANKLERYLKENHIKACAIHSDRDQRQRVYNLKEFQKGAMHVLVATDIAARGLDIDGVGYVLNFNLPQQIENYTHRIGRTGRGGRRGIAISYISPQEEGYFNRIQKELGLDIHIKRPTK</sequence>
<dbReference type="Pfam" id="PF00270">
    <property type="entry name" value="DEAD"/>
    <property type="match status" value="1"/>
</dbReference>
<comment type="similarity">
    <text evidence="5 7">Belongs to the DEAD box helicase family.</text>
</comment>
<dbReference type="InterPro" id="IPR027417">
    <property type="entry name" value="P-loop_NTPase"/>
</dbReference>
<evidence type="ECO:0000256" key="3">
    <source>
        <dbReference type="ARBA" id="ARBA00022806"/>
    </source>
</evidence>
<dbReference type="PROSITE" id="PS00039">
    <property type="entry name" value="DEAD_ATP_HELICASE"/>
    <property type="match status" value="1"/>
</dbReference>